<keyword evidence="5 7" id="KW-0472">Membrane</keyword>
<dbReference type="PANTHER" id="PTHR30477">
    <property type="entry name" value="ABC-TRANSPORTER METAL-BINDING PROTEIN"/>
    <property type="match status" value="1"/>
</dbReference>
<evidence type="ECO:0000256" key="4">
    <source>
        <dbReference type="ARBA" id="ARBA00022989"/>
    </source>
</evidence>
<feature type="transmembrane region" description="Helical" evidence="7">
    <location>
        <begin position="107"/>
        <end position="128"/>
    </location>
</feature>
<dbReference type="Proteomes" id="UP000664052">
    <property type="component" value="Unassembled WGS sequence"/>
</dbReference>
<keyword evidence="4 7" id="KW-1133">Transmembrane helix</keyword>
<dbReference type="Pfam" id="PF00950">
    <property type="entry name" value="ABC-3"/>
    <property type="match status" value="1"/>
</dbReference>
<evidence type="ECO:0000256" key="7">
    <source>
        <dbReference type="SAM" id="Phobius"/>
    </source>
</evidence>
<dbReference type="EMBL" id="JAFIMU010000009">
    <property type="protein sequence ID" value="MBN8231869.1"/>
    <property type="molecule type" value="Genomic_DNA"/>
</dbReference>
<comment type="caution">
    <text evidence="8">The sequence shown here is derived from an EMBL/GenBank/DDBJ whole genome shotgun (WGS) entry which is preliminary data.</text>
</comment>
<keyword evidence="6" id="KW-0813">Transport</keyword>
<feature type="transmembrane region" description="Helical" evidence="7">
    <location>
        <begin position="235"/>
        <end position="257"/>
    </location>
</feature>
<feature type="transmembrane region" description="Helical" evidence="7">
    <location>
        <begin position="48"/>
        <end position="67"/>
    </location>
</feature>
<evidence type="ECO:0000256" key="6">
    <source>
        <dbReference type="RuleBase" id="RU003943"/>
    </source>
</evidence>
<evidence type="ECO:0000256" key="3">
    <source>
        <dbReference type="ARBA" id="ARBA00022692"/>
    </source>
</evidence>
<comment type="similarity">
    <text evidence="2 6">Belongs to the ABC-3 integral membrane protein family.</text>
</comment>
<reference evidence="8 9" key="1">
    <citation type="submission" date="2021-02" db="EMBL/GenBank/DDBJ databases">
        <title>De Novo genome assembly of isolated myxobacteria.</title>
        <authorList>
            <person name="Stevens D.C."/>
        </authorList>
    </citation>
    <scope>NUCLEOTIDE SEQUENCE [LARGE SCALE GENOMIC DNA]</scope>
    <source>
        <strain evidence="8 9">ATCC 29039</strain>
    </source>
</reference>
<feature type="transmembrane region" description="Helical" evidence="7">
    <location>
        <begin position="20"/>
        <end position="41"/>
    </location>
</feature>
<accession>A0ABS3DKL3</accession>
<keyword evidence="3 6" id="KW-0812">Transmembrane</keyword>
<name>A0ABS3DKL3_9BACT</name>
<dbReference type="RefSeq" id="WP_207056269.1">
    <property type="nucleotide sequence ID" value="NZ_JAFIMU010000009.1"/>
</dbReference>
<dbReference type="InterPro" id="IPR001626">
    <property type="entry name" value="ABC_TroCD"/>
</dbReference>
<comment type="subcellular location">
    <subcellularLocation>
        <location evidence="6">Cell membrane</location>
        <topology evidence="6">Multi-pass membrane protein</topology>
    </subcellularLocation>
    <subcellularLocation>
        <location evidence="1">Membrane</location>
        <topology evidence="1">Multi-pass membrane protein</topology>
    </subcellularLocation>
</comment>
<evidence type="ECO:0000256" key="2">
    <source>
        <dbReference type="ARBA" id="ARBA00008034"/>
    </source>
</evidence>
<protein>
    <submittedName>
        <fullName evidence="8">Metal ABC transporter permease</fullName>
    </submittedName>
</protein>
<dbReference type="InterPro" id="IPR037294">
    <property type="entry name" value="ABC_BtuC-like"/>
</dbReference>
<keyword evidence="9" id="KW-1185">Reference proteome</keyword>
<evidence type="ECO:0000313" key="9">
    <source>
        <dbReference type="Proteomes" id="UP000664052"/>
    </source>
</evidence>
<dbReference type="Gene3D" id="1.10.3470.10">
    <property type="entry name" value="ABC transporter involved in vitamin B12 uptake, BtuC"/>
    <property type="match status" value="1"/>
</dbReference>
<sequence>METTLLEPSKWEQFQAGWELFRDPILCALIAGCVLGFLSVYVVLRRMVFVSAAVTNTAGLGVALAFFAEIHLGVHVDPLVGAVVLSVAATLLLMVEPARLRLSRESLLGCAFAFAGGAAILVGDRIAQEAHDIQGILFGTAVLVTPDQLLAVEVAGGVLMVLHLWWYRGITFVSFDRIGATVQGLPVQLLDTVLMVSIGVMVGVCARALGALPVFAFSTLSAIAALVLDLRLPWTFFTATVLGGIAGAGGYLVAYFYDFPVGGSQTVLSGMLVLLMMLVRLVQVPFKRRV</sequence>
<feature type="transmembrane region" description="Helical" evidence="7">
    <location>
        <begin position="178"/>
        <end position="202"/>
    </location>
</feature>
<evidence type="ECO:0000256" key="1">
    <source>
        <dbReference type="ARBA" id="ARBA00004141"/>
    </source>
</evidence>
<organism evidence="8 9">
    <name type="scientific">Corallococcus macrosporus</name>
    <dbReference type="NCBI Taxonomy" id="35"/>
    <lineage>
        <taxon>Bacteria</taxon>
        <taxon>Pseudomonadati</taxon>
        <taxon>Myxococcota</taxon>
        <taxon>Myxococcia</taxon>
        <taxon>Myxococcales</taxon>
        <taxon>Cystobacterineae</taxon>
        <taxon>Myxococcaceae</taxon>
        <taxon>Corallococcus</taxon>
    </lineage>
</organism>
<feature type="transmembrane region" description="Helical" evidence="7">
    <location>
        <begin position="148"/>
        <end position="166"/>
    </location>
</feature>
<feature type="transmembrane region" description="Helical" evidence="7">
    <location>
        <begin position="79"/>
        <end position="95"/>
    </location>
</feature>
<feature type="transmembrane region" description="Helical" evidence="7">
    <location>
        <begin position="208"/>
        <end position="228"/>
    </location>
</feature>
<feature type="transmembrane region" description="Helical" evidence="7">
    <location>
        <begin position="263"/>
        <end position="282"/>
    </location>
</feature>
<evidence type="ECO:0000313" key="8">
    <source>
        <dbReference type="EMBL" id="MBN8231869.1"/>
    </source>
</evidence>
<dbReference type="SUPFAM" id="SSF81345">
    <property type="entry name" value="ABC transporter involved in vitamin B12 uptake, BtuC"/>
    <property type="match status" value="1"/>
</dbReference>
<evidence type="ECO:0000256" key="5">
    <source>
        <dbReference type="ARBA" id="ARBA00023136"/>
    </source>
</evidence>
<gene>
    <name evidence="8" type="ORF">JYK02_30585</name>
</gene>
<dbReference type="PANTHER" id="PTHR30477:SF19">
    <property type="entry name" value="METAL ABC TRANSPORTER PERMEASE"/>
    <property type="match status" value="1"/>
</dbReference>
<proteinExistence type="inferred from homology"/>